<evidence type="ECO:0000256" key="10">
    <source>
        <dbReference type="ARBA" id="ARBA00022801"/>
    </source>
</evidence>
<dbReference type="GO" id="GO:0034039">
    <property type="term" value="F:8-oxo-7,8-dihydroguanine DNA N-glycosylase activity"/>
    <property type="evidence" value="ECO:0007669"/>
    <property type="project" value="TreeGrafter"/>
</dbReference>
<keyword evidence="7" id="KW-0004">4Fe-4S</keyword>
<evidence type="ECO:0000256" key="2">
    <source>
        <dbReference type="ARBA" id="ARBA00001966"/>
    </source>
</evidence>
<evidence type="ECO:0000256" key="1">
    <source>
        <dbReference type="ARBA" id="ARBA00000843"/>
    </source>
</evidence>
<dbReference type="KEGG" id="dbk:DGMP_07690"/>
<evidence type="ECO:0000256" key="6">
    <source>
        <dbReference type="ARBA" id="ARBA00022023"/>
    </source>
</evidence>
<dbReference type="PROSITE" id="PS01155">
    <property type="entry name" value="ENDONUCLEASE_III_2"/>
    <property type="match status" value="1"/>
</dbReference>
<evidence type="ECO:0000256" key="9">
    <source>
        <dbReference type="ARBA" id="ARBA00022763"/>
    </source>
</evidence>
<dbReference type="InterPro" id="IPR000445">
    <property type="entry name" value="HhH_motif"/>
</dbReference>
<dbReference type="GO" id="GO:0000701">
    <property type="term" value="F:purine-specific mismatch base pair DNA N-glycosylase activity"/>
    <property type="evidence" value="ECO:0007669"/>
    <property type="project" value="UniProtKB-EC"/>
</dbReference>
<dbReference type="InterPro" id="IPR029119">
    <property type="entry name" value="MutY_C"/>
</dbReference>
<comment type="similarity">
    <text evidence="4">Belongs to the Nth/MutY family.</text>
</comment>
<dbReference type="InterPro" id="IPR044298">
    <property type="entry name" value="MIG/MutY"/>
</dbReference>
<dbReference type="GO" id="GO:0035485">
    <property type="term" value="F:adenine/guanine mispair binding"/>
    <property type="evidence" value="ECO:0007669"/>
    <property type="project" value="TreeGrafter"/>
</dbReference>
<evidence type="ECO:0000256" key="12">
    <source>
        <dbReference type="ARBA" id="ARBA00023014"/>
    </source>
</evidence>
<dbReference type="GO" id="GO:0051539">
    <property type="term" value="F:4 iron, 4 sulfur cluster binding"/>
    <property type="evidence" value="ECO:0007669"/>
    <property type="project" value="UniProtKB-KW"/>
</dbReference>
<dbReference type="Pfam" id="PF00730">
    <property type="entry name" value="HhH-GPD"/>
    <property type="match status" value="1"/>
</dbReference>
<evidence type="ECO:0000256" key="14">
    <source>
        <dbReference type="ARBA" id="ARBA00023295"/>
    </source>
</evidence>
<accession>A0A8D5FG87</accession>
<dbReference type="Pfam" id="PF10576">
    <property type="entry name" value="EndIII_4Fe-2S"/>
    <property type="match status" value="1"/>
</dbReference>
<keyword evidence="12" id="KW-0411">Iron-sulfur</keyword>
<proteinExistence type="inferred from homology"/>
<dbReference type="InterPro" id="IPR003651">
    <property type="entry name" value="Endonuclease3_FeS-loop_motif"/>
</dbReference>
<evidence type="ECO:0000256" key="11">
    <source>
        <dbReference type="ARBA" id="ARBA00023004"/>
    </source>
</evidence>
<organism evidence="16 17">
    <name type="scientific">Desulfomarina profundi</name>
    <dbReference type="NCBI Taxonomy" id="2772557"/>
    <lineage>
        <taxon>Bacteria</taxon>
        <taxon>Pseudomonadati</taxon>
        <taxon>Thermodesulfobacteriota</taxon>
        <taxon>Desulfobulbia</taxon>
        <taxon>Desulfobulbales</taxon>
        <taxon>Desulfobulbaceae</taxon>
        <taxon>Desulfomarina</taxon>
    </lineage>
</organism>
<keyword evidence="10" id="KW-0378">Hydrolase</keyword>
<comment type="function">
    <text evidence="3">Adenine glycosylase active on G-A mispairs. MutY also corrects error-prone DNA synthesis past GO lesions which are due to the oxidatively damaged form of guanine: 7,8-dihydro-8-oxoguanine (8-oxo-dGTP).</text>
</comment>
<dbReference type="NCBIfam" id="TIGR01084">
    <property type="entry name" value="mutY"/>
    <property type="match status" value="1"/>
</dbReference>
<name>A0A8D5FG87_9BACT</name>
<dbReference type="SMART" id="SM00478">
    <property type="entry name" value="ENDO3c"/>
    <property type="match status" value="1"/>
</dbReference>
<evidence type="ECO:0000256" key="13">
    <source>
        <dbReference type="ARBA" id="ARBA00023204"/>
    </source>
</evidence>
<dbReference type="EC" id="3.2.2.31" evidence="5"/>
<dbReference type="InterPro" id="IPR005760">
    <property type="entry name" value="A/G_AdeGlyc_MutY"/>
</dbReference>
<dbReference type="Pfam" id="PF14815">
    <property type="entry name" value="NUDIX_4"/>
    <property type="match status" value="1"/>
</dbReference>
<evidence type="ECO:0000256" key="4">
    <source>
        <dbReference type="ARBA" id="ARBA00008343"/>
    </source>
</evidence>
<gene>
    <name evidence="16" type="primary">mutY</name>
    <name evidence="16" type="ORF">DGMP_07690</name>
</gene>
<evidence type="ECO:0000256" key="7">
    <source>
        <dbReference type="ARBA" id="ARBA00022485"/>
    </source>
</evidence>
<dbReference type="Proteomes" id="UP000826725">
    <property type="component" value="Chromosome"/>
</dbReference>
<dbReference type="SMART" id="SM00525">
    <property type="entry name" value="FES"/>
    <property type="match status" value="1"/>
</dbReference>
<dbReference type="GO" id="GO:0032357">
    <property type="term" value="F:oxidized purine DNA binding"/>
    <property type="evidence" value="ECO:0007669"/>
    <property type="project" value="TreeGrafter"/>
</dbReference>
<evidence type="ECO:0000256" key="3">
    <source>
        <dbReference type="ARBA" id="ARBA00002933"/>
    </source>
</evidence>
<comment type="catalytic activity">
    <reaction evidence="1">
        <text>Hydrolyzes free adenine bases from 7,8-dihydro-8-oxoguanine:adenine mismatched double-stranded DNA, leaving an apurinic site.</text>
        <dbReference type="EC" id="3.2.2.31"/>
    </reaction>
</comment>
<dbReference type="Pfam" id="PF00633">
    <property type="entry name" value="HHH"/>
    <property type="match status" value="1"/>
</dbReference>
<dbReference type="PANTHER" id="PTHR42944:SF1">
    <property type="entry name" value="ADENINE DNA GLYCOSYLASE"/>
    <property type="match status" value="1"/>
</dbReference>
<keyword evidence="17" id="KW-1185">Reference proteome</keyword>
<dbReference type="PANTHER" id="PTHR42944">
    <property type="entry name" value="ADENINE DNA GLYCOSYLASE"/>
    <property type="match status" value="1"/>
</dbReference>
<keyword evidence="9" id="KW-0227">DNA damage</keyword>
<evidence type="ECO:0000313" key="16">
    <source>
        <dbReference type="EMBL" id="BCL60076.1"/>
    </source>
</evidence>
<protein>
    <recommendedName>
        <fullName evidence="6">Adenine DNA glycosylase</fullName>
        <ecNumber evidence="5">3.2.2.31</ecNumber>
    </recommendedName>
</protein>
<dbReference type="AlphaFoldDB" id="A0A8D5FG87"/>
<evidence type="ECO:0000256" key="5">
    <source>
        <dbReference type="ARBA" id="ARBA00012045"/>
    </source>
</evidence>
<dbReference type="GO" id="GO:0046872">
    <property type="term" value="F:metal ion binding"/>
    <property type="evidence" value="ECO:0007669"/>
    <property type="project" value="UniProtKB-KW"/>
</dbReference>
<dbReference type="PROSITE" id="PS51462">
    <property type="entry name" value="NUDIX"/>
    <property type="match status" value="1"/>
</dbReference>
<keyword evidence="14" id="KW-0326">Glycosidase</keyword>
<dbReference type="InterPro" id="IPR003265">
    <property type="entry name" value="HhH-GPD_domain"/>
</dbReference>
<sequence length="360" mass="40669">MSSCDSTLQERLIRWFRDNRRDLPWRRTYDPYHVWISEIMLQQTQMERGVTYFKKWVARFPDVASVAAASRREILKYWEGLGYYSRAANLHRAAAVILEEHGGLVPCDYGQLLKLPGIGPYTAAAIASVAGNIDVAAVDGNVLRVYARLFDIASPVREKEGNTRIRKIADRLLPGGQARLYNQALMELGGLVCTPKNPDCESCPVSGYCLALEEGTVTKRPVTGKTRKTLEVTRVAGLVFSGENLLLLQRKEEEKLWAGLWDFPGGEMKGSWKKEDVAEAIRSTCGLAVRVKEHLTTVVHHYTRYKITLHCFHCELLADSRTPVTENIQTFCWIKPQELADYPLPAGARKIREYLLTPNT</sequence>
<dbReference type="CDD" id="cd00056">
    <property type="entry name" value="ENDO3c"/>
    <property type="match status" value="1"/>
</dbReference>
<evidence type="ECO:0000256" key="8">
    <source>
        <dbReference type="ARBA" id="ARBA00022723"/>
    </source>
</evidence>
<dbReference type="InterPro" id="IPR004036">
    <property type="entry name" value="Endonuclease-III-like_CS2"/>
</dbReference>
<keyword evidence="8" id="KW-0479">Metal-binding</keyword>
<dbReference type="FunFam" id="1.10.340.30:FF:000002">
    <property type="entry name" value="Adenine DNA glycosylase"/>
    <property type="match status" value="1"/>
</dbReference>
<evidence type="ECO:0000259" key="15">
    <source>
        <dbReference type="PROSITE" id="PS51462"/>
    </source>
</evidence>
<dbReference type="GO" id="GO:0006284">
    <property type="term" value="P:base-excision repair"/>
    <property type="evidence" value="ECO:0007669"/>
    <property type="project" value="InterPro"/>
</dbReference>
<dbReference type="CDD" id="cd03431">
    <property type="entry name" value="NUDIX_DNA_Glycosylase_C-MutY"/>
    <property type="match status" value="1"/>
</dbReference>
<reference evidence="16" key="1">
    <citation type="submission" date="2020-09" db="EMBL/GenBank/DDBJ databases">
        <title>Desulfogranum mesoprofundum gen. nov., sp. nov., a novel mesophilic, sulfate-reducing chemolithoautotroph isolated from a deep-sea hydrothermal vent chimney in the Suiyo Seamount.</title>
        <authorList>
            <person name="Hashimoto Y."/>
            <person name="Nakagawa S."/>
        </authorList>
    </citation>
    <scope>NUCLEOTIDE SEQUENCE</scope>
    <source>
        <strain evidence="16">KT2</strain>
    </source>
</reference>
<keyword evidence="11" id="KW-0408">Iron</keyword>
<comment type="cofactor">
    <cofactor evidence="2">
        <name>[4Fe-4S] cluster</name>
        <dbReference type="ChEBI" id="CHEBI:49883"/>
    </cofactor>
</comment>
<keyword evidence="13" id="KW-0234">DNA repair</keyword>
<dbReference type="RefSeq" id="WP_228856246.1">
    <property type="nucleotide sequence ID" value="NZ_AP024086.1"/>
</dbReference>
<dbReference type="InterPro" id="IPR000086">
    <property type="entry name" value="NUDIX_hydrolase_dom"/>
</dbReference>
<dbReference type="EMBL" id="AP024086">
    <property type="protein sequence ID" value="BCL60076.1"/>
    <property type="molecule type" value="Genomic_DNA"/>
</dbReference>
<evidence type="ECO:0000313" key="17">
    <source>
        <dbReference type="Proteomes" id="UP000826725"/>
    </source>
</evidence>
<dbReference type="GO" id="GO:0006298">
    <property type="term" value="P:mismatch repair"/>
    <property type="evidence" value="ECO:0007669"/>
    <property type="project" value="TreeGrafter"/>
</dbReference>
<feature type="domain" description="Nudix hydrolase" evidence="15">
    <location>
        <begin position="230"/>
        <end position="357"/>
    </location>
</feature>